<dbReference type="RefSeq" id="WP_187079665.1">
    <property type="nucleotide sequence ID" value="NZ_JACORU010000001.1"/>
</dbReference>
<evidence type="ECO:0000256" key="4">
    <source>
        <dbReference type="SAM" id="MobiDB-lite"/>
    </source>
</evidence>
<feature type="domain" description="HTH araC/xylS-type" evidence="5">
    <location>
        <begin position="244"/>
        <end position="343"/>
    </location>
</feature>
<dbReference type="PROSITE" id="PS01124">
    <property type="entry name" value="HTH_ARAC_FAMILY_2"/>
    <property type="match status" value="1"/>
</dbReference>
<evidence type="ECO:0000313" key="7">
    <source>
        <dbReference type="Proteomes" id="UP000596827"/>
    </source>
</evidence>
<dbReference type="EMBL" id="JACORU010000001">
    <property type="protein sequence ID" value="MBC5763207.1"/>
    <property type="molecule type" value="Genomic_DNA"/>
</dbReference>
<keyword evidence="3" id="KW-0804">Transcription</keyword>
<protein>
    <submittedName>
        <fullName evidence="6">AraC family transcriptional regulator</fullName>
    </submittedName>
</protein>
<dbReference type="SUPFAM" id="SSF46689">
    <property type="entry name" value="Homeodomain-like"/>
    <property type="match status" value="2"/>
</dbReference>
<feature type="region of interest" description="Disordered" evidence="4">
    <location>
        <begin position="1"/>
        <end position="29"/>
    </location>
</feature>
<gene>
    <name evidence="6" type="ORF">H8R02_02010</name>
</gene>
<dbReference type="Pfam" id="PF12852">
    <property type="entry name" value="Cupin_6"/>
    <property type="match status" value="1"/>
</dbReference>
<evidence type="ECO:0000256" key="3">
    <source>
        <dbReference type="ARBA" id="ARBA00023163"/>
    </source>
</evidence>
<keyword evidence="7" id="KW-1185">Reference proteome</keyword>
<evidence type="ECO:0000259" key="5">
    <source>
        <dbReference type="PROSITE" id="PS01124"/>
    </source>
</evidence>
<evidence type="ECO:0000256" key="1">
    <source>
        <dbReference type="ARBA" id="ARBA00023015"/>
    </source>
</evidence>
<dbReference type="SMART" id="SM00342">
    <property type="entry name" value="HTH_ARAC"/>
    <property type="match status" value="1"/>
</dbReference>
<dbReference type="AlphaFoldDB" id="A0A923S3K3"/>
<name>A0A923S3K3_9BURK</name>
<organism evidence="6 7">
    <name type="scientific">Ramlibacter albus</name>
    <dbReference type="NCBI Taxonomy" id="2079448"/>
    <lineage>
        <taxon>Bacteria</taxon>
        <taxon>Pseudomonadati</taxon>
        <taxon>Pseudomonadota</taxon>
        <taxon>Betaproteobacteria</taxon>
        <taxon>Burkholderiales</taxon>
        <taxon>Comamonadaceae</taxon>
        <taxon>Ramlibacter</taxon>
    </lineage>
</organism>
<dbReference type="Gene3D" id="1.10.10.60">
    <property type="entry name" value="Homeodomain-like"/>
    <property type="match status" value="2"/>
</dbReference>
<evidence type="ECO:0000313" key="6">
    <source>
        <dbReference type="EMBL" id="MBC5763207.1"/>
    </source>
</evidence>
<dbReference type="GO" id="GO:0043565">
    <property type="term" value="F:sequence-specific DNA binding"/>
    <property type="evidence" value="ECO:0007669"/>
    <property type="project" value="InterPro"/>
</dbReference>
<dbReference type="InterPro" id="IPR009057">
    <property type="entry name" value="Homeodomain-like_sf"/>
</dbReference>
<dbReference type="InterPro" id="IPR018060">
    <property type="entry name" value="HTH_AraC"/>
</dbReference>
<dbReference type="Proteomes" id="UP000596827">
    <property type="component" value="Unassembled WGS sequence"/>
</dbReference>
<dbReference type="InterPro" id="IPR050204">
    <property type="entry name" value="AraC_XylS_family_regulators"/>
</dbReference>
<dbReference type="PANTHER" id="PTHR46796:SF7">
    <property type="entry name" value="ARAC FAMILY TRANSCRIPTIONAL REGULATOR"/>
    <property type="match status" value="1"/>
</dbReference>
<keyword evidence="1" id="KW-0805">Transcription regulation</keyword>
<evidence type="ECO:0000256" key="2">
    <source>
        <dbReference type="ARBA" id="ARBA00023125"/>
    </source>
</evidence>
<keyword evidence="2" id="KW-0238">DNA-binding</keyword>
<dbReference type="GO" id="GO:0003700">
    <property type="term" value="F:DNA-binding transcription factor activity"/>
    <property type="evidence" value="ECO:0007669"/>
    <property type="project" value="InterPro"/>
</dbReference>
<dbReference type="InterPro" id="IPR032783">
    <property type="entry name" value="AraC_lig"/>
</dbReference>
<reference evidence="6" key="1">
    <citation type="submission" date="2020-08" db="EMBL/GenBank/DDBJ databases">
        <title>Ramlibacter sp. GTP1 16S ribosomal RNA gene genome sequencing and assembly.</title>
        <authorList>
            <person name="Kang M."/>
        </authorList>
    </citation>
    <scope>NUCLEOTIDE SEQUENCE</scope>
    <source>
        <strain evidence="6">GTP1</strain>
    </source>
</reference>
<proteinExistence type="predicted"/>
<dbReference type="PROSITE" id="PS00041">
    <property type="entry name" value="HTH_ARAC_FAMILY_1"/>
    <property type="match status" value="1"/>
</dbReference>
<accession>A0A923S3K3</accession>
<dbReference type="Pfam" id="PF12833">
    <property type="entry name" value="HTH_18"/>
    <property type="match status" value="1"/>
</dbReference>
<sequence>MIDGARLRHAATPEFMTETPNRASQPGSNQDLLADVLQRIQLASAVFLRGEFTAPWGFTSTDAATLCAIVQPGARNLVLFHVAVEGRFRIQLASGESAQAEAGDAVVLPYCDQHTMGHPPQAQPVPIATLVPMPPWTEMPVVRHGGGGEPTRILCGYLHCDDLLFNPLLRALPRLIHVRPSTPQAAQWRQASLRYVAEQARQGENAMLARLPGLVLADCLAQYARDLPAHQRGWLAALNDAVLGRALMLLHARPSDAWTVDDLAGKCAVSRSVLAERFSQSLGVSPMRYLAQWRMQLAANLLRDQPGLGLAQVADQVGYESEAAFSRAFKRHVGRAPANWARN</sequence>
<feature type="compositionally biased region" description="Polar residues" evidence="4">
    <location>
        <begin position="18"/>
        <end position="29"/>
    </location>
</feature>
<dbReference type="PANTHER" id="PTHR46796">
    <property type="entry name" value="HTH-TYPE TRANSCRIPTIONAL ACTIVATOR RHAS-RELATED"/>
    <property type="match status" value="1"/>
</dbReference>
<dbReference type="InterPro" id="IPR018062">
    <property type="entry name" value="HTH_AraC-typ_CS"/>
</dbReference>
<comment type="caution">
    <text evidence="6">The sequence shown here is derived from an EMBL/GenBank/DDBJ whole genome shotgun (WGS) entry which is preliminary data.</text>
</comment>